<dbReference type="KEGG" id="ter:Tery_3160"/>
<sequence>MSFAMQGKMDYETLGKTGGITTTPGTPQWALAIKLKLQSVLKKSIVANAEQLKAWRELIKQPAAYQQLLDEEGKPFNNYEELCHAQPPYGLGCEPKEIEELITELESTEIKKVDILEDPLKDLGNPSNYFHKFSKLVEACPENQVLNASKIGEILDYAHSTAQLWRKRWEHLGWLEQSKSGGRGFYQITESGKTAVKNWLEQQPEGQLNKELWIVVAKNPKKAAEKLIKSFTTEDLREVYKLIGESFSKKSTVFRGDMK</sequence>
<reference evidence="1" key="1">
    <citation type="submission" date="2006-06" db="EMBL/GenBank/DDBJ databases">
        <title>Complete sequence of Trichodesmium erythraeum IMS101.</title>
        <authorList>
            <consortium name="US DOE Joint Genome Institute"/>
            <person name="Copeland A."/>
            <person name="Lucas S."/>
            <person name="Lapidus A."/>
            <person name="Barry K."/>
            <person name="Detter J.C."/>
            <person name="Glavina del Rio T."/>
            <person name="Hammon N."/>
            <person name="Israni S."/>
            <person name="Dalin E."/>
            <person name="Tice H."/>
            <person name="Pitluck S."/>
            <person name="Kiss H."/>
            <person name="Munk A.C."/>
            <person name="Brettin T."/>
            <person name="Bruce D."/>
            <person name="Han C."/>
            <person name="Tapia R."/>
            <person name="Gilna P."/>
            <person name="Schmutz J."/>
            <person name="Larimer F."/>
            <person name="Land M."/>
            <person name="Hauser L."/>
            <person name="Kyrpides N."/>
            <person name="Kim E."/>
            <person name="Richardson P."/>
        </authorList>
    </citation>
    <scope>NUCLEOTIDE SEQUENCE [LARGE SCALE GENOMIC DNA]</scope>
    <source>
        <strain evidence="1">IMS101</strain>
    </source>
</reference>
<proteinExistence type="predicted"/>
<name>Q10ZN6_TRIEI</name>
<dbReference type="EMBL" id="CP000393">
    <property type="protein sequence ID" value="ABG52288.1"/>
    <property type="molecule type" value="Genomic_DNA"/>
</dbReference>
<dbReference type="AlphaFoldDB" id="Q10ZN6"/>
<evidence type="ECO:0000313" key="1">
    <source>
        <dbReference type="EMBL" id="ABG52288.1"/>
    </source>
</evidence>
<dbReference type="RefSeq" id="WP_011612635.1">
    <property type="nucleotide sequence ID" value="NC_008312.1"/>
</dbReference>
<organism evidence="1">
    <name type="scientific">Trichodesmium erythraeum (strain IMS101)</name>
    <dbReference type="NCBI Taxonomy" id="203124"/>
    <lineage>
        <taxon>Bacteria</taxon>
        <taxon>Bacillati</taxon>
        <taxon>Cyanobacteriota</taxon>
        <taxon>Cyanophyceae</taxon>
        <taxon>Oscillatoriophycideae</taxon>
        <taxon>Oscillatoriales</taxon>
        <taxon>Microcoleaceae</taxon>
        <taxon>Trichodesmium</taxon>
    </lineage>
</organism>
<dbReference type="HOGENOM" id="CLU_1073403_0_0_3"/>
<gene>
    <name evidence="1" type="ordered locus">Tery_3160</name>
</gene>
<dbReference type="eggNOG" id="ENOG50347UQ">
    <property type="taxonomic scope" value="Bacteria"/>
</dbReference>
<protein>
    <submittedName>
        <fullName evidence="1">Uncharacterized protein</fullName>
    </submittedName>
</protein>
<accession>Q10ZN6</accession>